<gene>
    <name evidence="2" type="ORF">SDC9_63751</name>
</gene>
<proteinExistence type="predicted"/>
<sequence>MNYINVKKMLFIIFTLLILIFIVFGINRYQNPNFDFITYLSGTSSFFVAILTVLYVLTTTKQLEIMNKQLNQMEQGQALKSQPFPILELVKIELERPRFFYTPPKDEYSFHSKIYMKGLLNNLLDEPVICIDISAEILLPSENKKLKMTTKRIEALKGKEQTKDGVIELMYPSDYNATFINAIRENKVNNRPKLSVELLYRSISGGYFCQNSIFHVLEKDEANEQLKQWNTYIVSFNTKFRDELDFLKKCVNHDEKWDKVFSDIKELIVADLGDESRITFDSRAIYGSFDVKSISKEEYDSKVKKRNYGVFLGKHPKPICKENSSK</sequence>
<dbReference type="AlphaFoldDB" id="A0A644XMF5"/>
<organism evidence="2">
    <name type="scientific">bioreactor metagenome</name>
    <dbReference type="NCBI Taxonomy" id="1076179"/>
    <lineage>
        <taxon>unclassified sequences</taxon>
        <taxon>metagenomes</taxon>
        <taxon>ecological metagenomes</taxon>
    </lineage>
</organism>
<keyword evidence="1" id="KW-0812">Transmembrane</keyword>
<keyword evidence="1" id="KW-0472">Membrane</keyword>
<evidence type="ECO:0000313" key="2">
    <source>
        <dbReference type="EMBL" id="MPM17362.1"/>
    </source>
</evidence>
<feature type="transmembrane region" description="Helical" evidence="1">
    <location>
        <begin position="36"/>
        <end position="58"/>
    </location>
</feature>
<accession>A0A644XMF5</accession>
<protein>
    <submittedName>
        <fullName evidence="2">Uncharacterized protein</fullName>
    </submittedName>
</protein>
<name>A0A644XMF5_9ZZZZ</name>
<evidence type="ECO:0000256" key="1">
    <source>
        <dbReference type="SAM" id="Phobius"/>
    </source>
</evidence>
<feature type="transmembrane region" description="Helical" evidence="1">
    <location>
        <begin position="9"/>
        <end position="30"/>
    </location>
</feature>
<dbReference type="EMBL" id="VSSQ01002782">
    <property type="protein sequence ID" value="MPM17362.1"/>
    <property type="molecule type" value="Genomic_DNA"/>
</dbReference>
<reference evidence="2" key="1">
    <citation type="submission" date="2019-08" db="EMBL/GenBank/DDBJ databases">
        <authorList>
            <person name="Kucharzyk K."/>
            <person name="Murdoch R.W."/>
            <person name="Higgins S."/>
            <person name="Loffler F."/>
        </authorList>
    </citation>
    <scope>NUCLEOTIDE SEQUENCE</scope>
</reference>
<comment type="caution">
    <text evidence="2">The sequence shown here is derived from an EMBL/GenBank/DDBJ whole genome shotgun (WGS) entry which is preliminary data.</text>
</comment>
<keyword evidence="1" id="KW-1133">Transmembrane helix</keyword>